<proteinExistence type="predicted"/>
<reference evidence="1 2" key="1">
    <citation type="journal article" date="2015" name="Sci. Rep.">
        <title>Genome of the facultative scuticociliatosis pathogen Pseudocohnilembus persalinus provides insight into its virulence through horizontal gene transfer.</title>
        <authorList>
            <person name="Xiong J."/>
            <person name="Wang G."/>
            <person name="Cheng J."/>
            <person name="Tian M."/>
            <person name="Pan X."/>
            <person name="Warren A."/>
            <person name="Jiang C."/>
            <person name="Yuan D."/>
            <person name="Miao W."/>
        </authorList>
    </citation>
    <scope>NUCLEOTIDE SEQUENCE [LARGE SCALE GENOMIC DNA]</scope>
    <source>
        <strain evidence="1">36N120E</strain>
    </source>
</reference>
<dbReference type="EMBL" id="LDAU01000220">
    <property type="protein sequence ID" value="KRW99195.1"/>
    <property type="molecule type" value="Genomic_DNA"/>
</dbReference>
<dbReference type="AlphaFoldDB" id="A0A0V0QAJ9"/>
<dbReference type="InParanoid" id="A0A0V0QAJ9"/>
<comment type="caution">
    <text evidence="1">The sequence shown here is derived from an EMBL/GenBank/DDBJ whole genome shotgun (WGS) entry which is preliminary data.</text>
</comment>
<dbReference type="OrthoDB" id="288980at2759"/>
<sequence length="426" mass="49354">MEAKSEQNQNQTIKYPVCPKQGFHEGEPLNHLCLNNQCKSDNIICSFCIEERHKQHQTMPLKVFFHQTNQKIKESKKQQQEPDQKIDIDNIVQNLEDQKKNMQTVFQNQVQEWNKKFQEVEQSIIDYYDLLKESAQTQASSFQDIQQFIDQIYTVQYTPESLSQTIFKLLTIAPNSSEKIQQVTTKSINDKLLNESKIFQDMINTKITSVSSILNELQSKKLTQQLIATTSKQNSQNQEEVNFLFDKLKHAKIQVISDVQVKSLDISYKMALLEPKLDLSKSCKFGFKIIKNPQNYLAVGICDKNVVEKNKFIFRASPNNHGCYMVASNKQTLSCHSSDYNNFPKGFSFLEGDIVIVEFNPKEKKTIFSKKNSSEKVELAMNISDKQQLHACCLLQYKESEPYLSILIYTDLYNMKAQQKNQNVCE</sequence>
<gene>
    <name evidence="1" type="ORF">PPERSA_07438</name>
</gene>
<accession>A0A0V0QAJ9</accession>
<evidence type="ECO:0000313" key="1">
    <source>
        <dbReference type="EMBL" id="KRW99195.1"/>
    </source>
</evidence>
<dbReference type="OMA" id="GHGAYMV"/>
<organism evidence="1 2">
    <name type="scientific">Pseudocohnilembus persalinus</name>
    <name type="common">Ciliate</name>
    <dbReference type="NCBI Taxonomy" id="266149"/>
    <lineage>
        <taxon>Eukaryota</taxon>
        <taxon>Sar</taxon>
        <taxon>Alveolata</taxon>
        <taxon>Ciliophora</taxon>
        <taxon>Intramacronucleata</taxon>
        <taxon>Oligohymenophorea</taxon>
        <taxon>Scuticociliatia</taxon>
        <taxon>Philasterida</taxon>
        <taxon>Pseudocohnilembidae</taxon>
        <taxon>Pseudocohnilembus</taxon>
    </lineage>
</organism>
<dbReference type="Proteomes" id="UP000054937">
    <property type="component" value="Unassembled WGS sequence"/>
</dbReference>
<keyword evidence="2" id="KW-1185">Reference proteome</keyword>
<dbReference type="SUPFAM" id="SSF57845">
    <property type="entry name" value="B-box zinc-binding domain"/>
    <property type="match status" value="1"/>
</dbReference>
<dbReference type="Gene3D" id="3.30.160.60">
    <property type="entry name" value="Classic Zinc Finger"/>
    <property type="match status" value="1"/>
</dbReference>
<evidence type="ECO:0000313" key="2">
    <source>
        <dbReference type="Proteomes" id="UP000054937"/>
    </source>
</evidence>
<name>A0A0V0QAJ9_PSEPJ</name>
<protein>
    <submittedName>
        <fullName evidence="1">Uncharacterized protein</fullName>
    </submittedName>
</protein>